<dbReference type="SMART" id="SM00327">
    <property type="entry name" value="VWA"/>
    <property type="match status" value="1"/>
</dbReference>
<name>A0A968GBH4_9SPIO</name>
<comment type="caution">
    <text evidence="3">The sequence shown here is derived from an EMBL/GenBank/DDBJ whole genome shotgun (WGS) entry which is preliminary data.</text>
</comment>
<dbReference type="Proteomes" id="UP000752013">
    <property type="component" value="Unassembled WGS sequence"/>
</dbReference>
<evidence type="ECO:0000259" key="2">
    <source>
        <dbReference type="PROSITE" id="PS50234"/>
    </source>
</evidence>
<dbReference type="EMBL" id="JAATLK010000001">
    <property type="protein sequence ID" value="NIZ46807.1"/>
    <property type="molecule type" value="Genomic_DNA"/>
</dbReference>
<dbReference type="PROSITE" id="PS50234">
    <property type="entry name" value="VWFA"/>
    <property type="match status" value="1"/>
</dbReference>
<keyword evidence="1" id="KW-0812">Transmembrane</keyword>
<evidence type="ECO:0000313" key="4">
    <source>
        <dbReference type="Proteomes" id="UP000752013"/>
    </source>
</evidence>
<dbReference type="PANTHER" id="PTHR37947">
    <property type="entry name" value="BLL2462 PROTEIN"/>
    <property type="match status" value="1"/>
</dbReference>
<keyword evidence="4" id="KW-1185">Reference proteome</keyword>
<dbReference type="InterPro" id="IPR002035">
    <property type="entry name" value="VWF_A"/>
</dbReference>
<feature type="domain" description="VWFA" evidence="2">
    <location>
        <begin position="92"/>
        <end position="288"/>
    </location>
</feature>
<dbReference type="AlphaFoldDB" id="A0A968GBH4"/>
<dbReference type="SUPFAM" id="SSF53300">
    <property type="entry name" value="vWA-like"/>
    <property type="match status" value="1"/>
</dbReference>
<accession>A0A968GBH4</accession>
<evidence type="ECO:0000313" key="3">
    <source>
        <dbReference type="EMBL" id="NIZ46807.1"/>
    </source>
</evidence>
<keyword evidence="1" id="KW-0472">Membrane</keyword>
<feature type="transmembrane region" description="Helical" evidence="1">
    <location>
        <begin position="50"/>
        <end position="75"/>
    </location>
</feature>
<organism evidence="3 4">
    <name type="scientific">Entomospira nematocerorum</name>
    <dbReference type="NCBI Taxonomy" id="2719987"/>
    <lineage>
        <taxon>Bacteria</taxon>
        <taxon>Pseudomonadati</taxon>
        <taxon>Spirochaetota</taxon>
        <taxon>Spirochaetia</taxon>
        <taxon>Spirochaetales</taxon>
        <taxon>Spirochaetaceae</taxon>
        <taxon>Entomospira</taxon>
    </lineage>
</organism>
<dbReference type="Gene3D" id="3.40.50.410">
    <property type="entry name" value="von Willebrand factor, type A domain"/>
    <property type="match status" value="1"/>
</dbReference>
<dbReference type="InterPro" id="IPR036465">
    <property type="entry name" value="vWFA_dom_sf"/>
</dbReference>
<proteinExistence type="predicted"/>
<dbReference type="Pfam" id="PF13519">
    <property type="entry name" value="VWA_2"/>
    <property type="match status" value="1"/>
</dbReference>
<reference evidence="3" key="1">
    <citation type="submission" date="2020-03" db="EMBL/GenBank/DDBJ databases">
        <title>Spirochaetal bacteria isolated from arthropods constitute a novel genus Entomospira genus novum within the order Spirochaetales.</title>
        <authorList>
            <person name="Grana-Miraglia L."/>
            <person name="Sikutova S."/>
            <person name="Fingerle V."/>
            <person name="Sing A."/>
            <person name="Castillo-Ramirez S."/>
            <person name="Margos G."/>
            <person name="Rudolf I."/>
        </authorList>
    </citation>
    <scope>NUCLEOTIDE SEQUENCE</scope>
    <source>
        <strain evidence="3">BR208</strain>
    </source>
</reference>
<evidence type="ECO:0000256" key="1">
    <source>
        <dbReference type="SAM" id="Phobius"/>
    </source>
</evidence>
<sequence length="334" mass="38027">MILFEHIIFLPLLIFIVPLIYVSHFWRRRGGRILISYKIYRDKPYFRGSLWWNFLAFCAYIILWISLVLMILALANPGIIQKHQIFLKDTSAIIILLDVSPSMAAKDSGQHDSRFEIAKGAIHRFLAHHESNAIGLITFGREAAVRIPLTRDYQFFQQRLDHVWLLEHGDGTNIGMALGLAALQLQRSGAQHKSIILITDGANNIGEFNPEDAIILLQSLGIQAFTVGVGTQEKLRISIWDKKREELLTGFVDDAYDEELMRAIALETGGYFFKSESAGAFDAMFSAIEQQHTQEGLSRTSVTTTSSRYLLLQIALGCVLFWLFMRYLILREVF</sequence>
<gene>
    <name evidence="3" type="ORF">HCT46_02585</name>
</gene>
<keyword evidence="1" id="KW-1133">Transmembrane helix</keyword>
<dbReference type="PANTHER" id="PTHR37947:SF1">
    <property type="entry name" value="BLL2462 PROTEIN"/>
    <property type="match status" value="1"/>
</dbReference>
<dbReference type="RefSeq" id="WP_167703253.1">
    <property type="nucleotide sequence ID" value="NZ_CP118168.1"/>
</dbReference>
<feature type="transmembrane region" description="Helical" evidence="1">
    <location>
        <begin position="6"/>
        <end position="26"/>
    </location>
</feature>
<protein>
    <submittedName>
        <fullName evidence="3">VWA domain-containing protein</fullName>
    </submittedName>
</protein>
<feature type="transmembrane region" description="Helical" evidence="1">
    <location>
        <begin position="309"/>
        <end position="329"/>
    </location>
</feature>